<dbReference type="InterPro" id="IPR001242">
    <property type="entry name" value="Condensation_dom"/>
</dbReference>
<dbReference type="InterPro" id="IPR023213">
    <property type="entry name" value="CAT-like_dom_sf"/>
</dbReference>
<dbReference type="SUPFAM" id="SSF56801">
    <property type="entry name" value="Acetyl-CoA synthetase-like"/>
    <property type="match status" value="1"/>
</dbReference>
<dbReference type="Gene3D" id="3.30.559.30">
    <property type="entry name" value="Nonribosomal peptide synthetase, condensation domain"/>
    <property type="match status" value="1"/>
</dbReference>
<dbReference type="Pfam" id="PF00550">
    <property type="entry name" value="PP-binding"/>
    <property type="match status" value="1"/>
</dbReference>
<dbReference type="Pfam" id="PF00668">
    <property type="entry name" value="Condensation"/>
    <property type="match status" value="1"/>
</dbReference>
<dbReference type="InterPro" id="IPR045851">
    <property type="entry name" value="AMP-bd_C_sf"/>
</dbReference>
<dbReference type="InterPro" id="IPR009081">
    <property type="entry name" value="PP-bd_ACP"/>
</dbReference>
<dbReference type="PROSITE" id="PS50075">
    <property type="entry name" value="CARRIER"/>
    <property type="match status" value="1"/>
</dbReference>
<dbReference type="SUPFAM" id="SSF47336">
    <property type="entry name" value="ACP-like"/>
    <property type="match status" value="1"/>
</dbReference>
<comment type="caution">
    <text evidence="5">The sequence shown here is derived from an EMBL/GenBank/DDBJ whole genome shotgun (WGS) entry which is preliminary data.</text>
</comment>
<dbReference type="GO" id="GO:0003824">
    <property type="term" value="F:catalytic activity"/>
    <property type="evidence" value="ECO:0007669"/>
    <property type="project" value="InterPro"/>
</dbReference>
<dbReference type="PANTHER" id="PTHR45527">
    <property type="entry name" value="NONRIBOSOMAL PEPTIDE SYNTHETASE"/>
    <property type="match status" value="1"/>
</dbReference>
<comment type="cofactor">
    <cofactor evidence="1">
        <name>pantetheine 4'-phosphate</name>
        <dbReference type="ChEBI" id="CHEBI:47942"/>
    </cofactor>
</comment>
<dbReference type="Gene3D" id="1.10.1200.10">
    <property type="entry name" value="ACP-like"/>
    <property type="match status" value="1"/>
</dbReference>
<evidence type="ECO:0000256" key="1">
    <source>
        <dbReference type="ARBA" id="ARBA00001957"/>
    </source>
</evidence>
<name>A0A124HA26_9ACTN</name>
<dbReference type="Pfam" id="PF13193">
    <property type="entry name" value="AMP-binding_C"/>
    <property type="match status" value="1"/>
</dbReference>
<evidence type="ECO:0000256" key="3">
    <source>
        <dbReference type="ARBA" id="ARBA00022553"/>
    </source>
</evidence>
<dbReference type="GO" id="GO:0031177">
    <property type="term" value="F:phosphopantetheine binding"/>
    <property type="evidence" value="ECO:0007669"/>
    <property type="project" value="InterPro"/>
</dbReference>
<sequence length="983" mass="103848">MSGRLRPDALKAAMAIMLGRHEVLRTVFRADHAAELLKETIPASKFKVDIEPLDLSGGQLEEQLTAFVDRPFRLDGRALVRAGFAAHPDGDVLCVGVHHLAFDMVSIALFMREFIPVYEAIAAGRPIPAEASTRAPLVTESGPQPADLAYWRETLRGVTPGGLDLWCGAPRGRQPVMTGENAGRALSPEAQQAVLHLQRVARAPVAAVLLATYSALLASHGAGPDIVIGSPVDVRGTNASAIGYHVNVVPLRVRVDFAEGFRVLARQARDAFLGAMGHAGVSVDDLNGELPGFGSSWQTALFRHMFNFLPDTSPGELSIDSMPARLLTIENPYSKSDLELVATPSKPEIWFRYSREILARADVEAMLRRFEALLIAAAQDADRPIGEIAGWSDLDRQVIDRANETASPAAPETVPEAFRSWVTSSPQAPAVVDGERTLTYQQVHQAAVAIRDLLTADAGVRAGDVVAVAAPPGEAAVAALGVWLAGAVCLPLDAGHDASWPARQLTHARAKAVLTGTGVRLPADTQPLPVLSMDAARPAGSVEPDPVGEPADPLSPACLFYASAPDGEPVATVLSHAGIANLVGHFATELSATPGTGTLTLAGHTSYDSLVDLFLPLSSGGRLVVAPDEARRSGPALRELIDRHDVGIVPIPPGTPARILQDAGDRLPGLRVLVQGEEISRATAHRLLAAGCRLYGAHGAAETSGRALAGRIDDPDDLASGRPITNTWAFITAPDGRELPIGLRGELCLAGTGLAPAGPDDARFSHHERYGRYYRTGELARRRPDGTIERLGRSSRQIITADGPVNPSGIEAVLLDHPGVDAAVALSVTSPGEDRTIVAFAEVTDAAGEADGLAPRLRAHARDHLAAAAVPQQVVCLTALPRHADGRPDRDALARLAVKALEAAPDTQDPAADDTLVQDLTELYRKLLNTEVTAQTNFFEAGGHSLLAAVLAQNIEELTGVSLELSEMFEHPTPAALAARVRA</sequence>
<dbReference type="Gene3D" id="3.40.50.12780">
    <property type="entry name" value="N-terminal domain of ligase-like"/>
    <property type="match status" value="1"/>
</dbReference>
<accession>A0A124HA26</accession>
<evidence type="ECO:0000313" key="6">
    <source>
        <dbReference type="Proteomes" id="UP000054241"/>
    </source>
</evidence>
<dbReference type="SMART" id="SM00823">
    <property type="entry name" value="PKS_PP"/>
    <property type="match status" value="1"/>
</dbReference>
<dbReference type="InterPro" id="IPR025110">
    <property type="entry name" value="AMP-bd_C"/>
</dbReference>
<dbReference type="STRING" id="67285.AQI88_41030"/>
<dbReference type="InterPro" id="IPR000873">
    <property type="entry name" value="AMP-dep_synth/lig_dom"/>
</dbReference>
<reference evidence="5 6" key="1">
    <citation type="submission" date="2015-10" db="EMBL/GenBank/DDBJ databases">
        <title>Draft genome sequence of Streptomyces cellostaticus DSM 40189, type strain for the species Streptomyces cellostaticus.</title>
        <authorList>
            <person name="Ruckert C."/>
            <person name="Winkler A."/>
            <person name="Kalinowski J."/>
            <person name="Kampfer P."/>
            <person name="Glaeser S."/>
        </authorList>
    </citation>
    <scope>NUCLEOTIDE SEQUENCE [LARGE SCALE GENOMIC DNA]</scope>
    <source>
        <strain evidence="5 6">DSM 40189</strain>
    </source>
</reference>
<keyword evidence="2" id="KW-0596">Phosphopantetheine</keyword>
<evidence type="ECO:0000256" key="2">
    <source>
        <dbReference type="ARBA" id="ARBA00022450"/>
    </source>
</evidence>
<dbReference type="InterPro" id="IPR042099">
    <property type="entry name" value="ANL_N_sf"/>
</dbReference>
<dbReference type="SUPFAM" id="SSF52777">
    <property type="entry name" value="CoA-dependent acyltransferases"/>
    <property type="match status" value="2"/>
</dbReference>
<dbReference type="Proteomes" id="UP000054241">
    <property type="component" value="Unassembled WGS sequence"/>
</dbReference>
<dbReference type="Pfam" id="PF00501">
    <property type="entry name" value="AMP-binding"/>
    <property type="match status" value="1"/>
</dbReference>
<dbReference type="Gene3D" id="3.30.559.10">
    <property type="entry name" value="Chloramphenicol acetyltransferase-like domain"/>
    <property type="match status" value="1"/>
</dbReference>
<dbReference type="InterPro" id="IPR020806">
    <property type="entry name" value="PKS_PP-bd"/>
</dbReference>
<proteinExistence type="predicted"/>
<evidence type="ECO:0000259" key="4">
    <source>
        <dbReference type="PROSITE" id="PS50075"/>
    </source>
</evidence>
<dbReference type="GO" id="GO:0005737">
    <property type="term" value="C:cytoplasm"/>
    <property type="evidence" value="ECO:0007669"/>
    <property type="project" value="TreeGrafter"/>
</dbReference>
<dbReference type="GO" id="GO:0043041">
    <property type="term" value="P:amino acid activation for nonribosomal peptide biosynthetic process"/>
    <property type="evidence" value="ECO:0007669"/>
    <property type="project" value="TreeGrafter"/>
</dbReference>
<evidence type="ECO:0000313" key="5">
    <source>
        <dbReference type="EMBL" id="KUM86793.1"/>
    </source>
</evidence>
<dbReference type="Gene3D" id="3.30.300.30">
    <property type="match status" value="1"/>
</dbReference>
<keyword evidence="6" id="KW-1185">Reference proteome</keyword>
<dbReference type="InterPro" id="IPR036736">
    <property type="entry name" value="ACP-like_sf"/>
</dbReference>
<dbReference type="PANTHER" id="PTHR45527:SF1">
    <property type="entry name" value="FATTY ACID SYNTHASE"/>
    <property type="match status" value="1"/>
</dbReference>
<feature type="domain" description="Carrier" evidence="4">
    <location>
        <begin position="911"/>
        <end position="983"/>
    </location>
</feature>
<dbReference type="GO" id="GO:0044550">
    <property type="term" value="P:secondary metabolite biosynthetic process"/>
    <property type="evidence" value="ECO:0007669"/>
    <property type="project" value="TreeGrafter"/>
</dbReference>
<dbReference type="GO" id="GO:0017000">
    <property type="term" value="P:antibiotic biosynthetic process"/>
    <property type="evidence" value="ECO:0007669"/>
    <property type="project" value="UniProtKB-ARBA"/>
</dbReference>
<organism evidence="5 6">
    <name type="scientific">Streptomyces cellostaticus</name>
    <dbReference type="NCBI Taxonomy" id="67285"/>
    <lineage>
        <taxon>Bacteria</taxon>
        <taxon>Bacillati</taxon>
        <taxon>Actinomycetota</taxon>
        <taxon>Actinomycetes</taxon>
        <taxon>Kitasatosporales</taxon>
        <taxon>Streptomycetaceae</taxon>
        <taxon>Streptomyces</taxon>
    </lineage>
</organism>
<protein>
    <recommendedName>
        <fullName evidence="4">Carrier domain-containing protein</fullName>
    </recommendedName>
</protein>
<keyword evidence="3" id="KW-0597">Phosphoprotein</keyword>
<dbReference type="AlphaFoldDB" id="A0A124HA26"/>
<dbReference type="EMBL" id="LMWL01000106">
    <property type="protein sequence ID" value="KUM86793.1"/>
    <property type="molecule type" value="Genomic_DNA"/>
</dbReference>
<dbReference type="GO" id="GO:0008610">
    <property type="term" value="P:lipid biosynthetic process"/>
    <property type="evidence" value="ECO:0007669"/>
    <property type="project" value="UniProtKB-ARBA"/>
</dbReference>
<gene>
    <name evidence="5" type="ORF">AQI88_41030</name>
</gene>